<keyword evidence="1" id="KW-1133">Transmembrane helix</keyword>
<dbReference type="AlphaFoldDB" id="A0AAD9HGJ7"/>
<dbReference type="Proteomes" id="UP001232148">
    <property type="component" value="Unassembled WGS sequence"/>
</dbReference>
<keyword evidence="1" id="KW-0472">Membrane</keyword>
<gene>
    <name evidence="2" type="ORF">LX32DRAFT_401772</name>
</gene>
<reference evidence="2" key="1">
    <citation type="submission" date="2021-06" db="EMBL/GenBank/DDBJ databases">
        <title>Comparative genomics, transcriptomics and evolutionary studies reveal genomic signatures of adaptation to plant cell wall in hemibiotrophic fungi.</title>
        <authorList>
            <consortium name="DOE Joint Genome Institute"/>
            <person name="Baroncelli R."/>
            <person name="Diaz J.F."/>
            <person name="Benocci T."/>
            <person name="Peng M."/>
            <person name="Battaglia E."/>
            <person name="Haridas S."/>
            <person name="Andreopoulos W."/>
            <person name="Labutti K."/>
            <person name="Pangilinan J."/>
            <person name="Floch G.L."/>
            <person name="Makela M.R."/>
            <person name="Henrissat B."/>
            <person name="Grigoriev I.V."/>
            <person name="Crouch J.A."/>
            <person name="De Vries R.P."/>
            <person name="Sukno S.A."/>
            <person name="Thon M.R."/>
        </authorList>
    </citation>
    <scope>NUCLEOTIDE SEQUENCE</scope>
    <source>
        <strain evidence="2">MAFF235873</strain>
    </source>
</reference>
<organism evidence="2 3">
    <name type="scientific">Colletotrichum zoysiae</name>
    <dbReference type="NCBI Taxonomy" id="1216348"/>
    <lineage>
        <taxon>Eukaryota</taxon>
        <taxon>Fungi</taxon>
        <taxon>Dikarya</taxon>
        <taxon>Ascomycota</taxon>
        <taxon>Pezizomycotina</taxon>
        <taxon>Sordariomycetes</taxon>
        <taxon>Hypocreomycetidae</taxon>
        <taxon>Glomerellales</taxon>
        <taxon>Glomerellaceae</taxon>
        <taxon>Colletotrichum</taxon>
        <taxon>Colletotrichum graminicola species complex</taxon>
    </lineage>
</organism>
<keyword evidence="3" id="KW-1185">Reference proteome</keyword>
<accession>A0AAD9HGJ7</accession>
<comment type="caution">
    <text evidence="2">The sequence shown here is derived from an EMBL/GenBank/DDBJ whole genome shotgun (WGS) entry which is preliminary data.</text>
</comment>
<keyword evidence="1" id="KW-0812">Transmembrane</keyword>
<feature type="transmembrane region" description="Helical" evidence="1">
    <location>
        <begin position="78"/>
        <end position="94"/>
    </location>
</feature>
<name>A0AAD9HGJ7_9PEZI</name>
<sequence>MSRLRIPTFHQFTPDNNAWNTAPSKQFSYIQSNELCYYVLLFCMRIFFCSLWIGVASLKSLPNSSQTAEPLEKKCRNAFLVLVVNISAVSILVLDDSCDSSIFQNTVLITKSHCVVTSPGLPLNAWLA</sequence>
<evidence type="ECO:0000313" key="3">
    <source>
        <dbReference type="Proteomes" id="UP001232148"/>
    </source>
</evidence>
<evidence type="ECO:0000256" key="1">
    <source>
        <dbReference type="SAM" id="Phobius"/>
    </source>
</evidence>
<proteinExistence type="predicted"/>
<evidence type="ECO:0000313" key="2">
    <source>
        <dbReference type="EMBL" id="KAK2028428.1"/>
    </source>
</evidence>
<dbReference type="EMBL" id="MU842878">
    <property type="protein sequence ID" value="KAK2028428.1"/>
    <property type="molecule type" value="Genomic_DNA"/>
</dbReference>
<feature type="transmembrane region" description="Helical" evidence="1">
    <location>
        <begin position="35"/>
        <end position="58"/>
    </location>
</feature>
<protein>
    <submittedName>
        <fullName evidence="2">Uncharacterized protein</fullName>
    </submittedName>
</protein>